<sequence>MLNANIEAAMNLSFAAFLRCGEFTLDNKEKFDSSRHLSRGSVQFLPNVSSPTHVLLSIPSSKTDPFRKGVSIVVAAAPGTSTCPVAALRYLFEPHPADVNSPLFVGENGQALTRTSFIARMKSAIARLGLDTSKYYPYY</sequence>
<dbReference type="InterPro" id="IPR011010">
    <property type="entry name" value="DNA_brk_join_enz"/>
</dbReference>
<dbReference type="Gene3D" id="1.10.443.10">
    <property type="entry name" value="Intergrase catalytic core"/>
    <property type="match status" value="1"/>
</dbReference>
<protein>
    <submittedName>
        <fullName evidence="2">Uncharacterized protein</fullName>
    </submittedName>
</protein>
<name>A0A0C9VNN9_SPHS4</name>
<dbReference type="HOGENOM" id="CLU_1846378_0_0_1"/>
<gene>
    <name evidence="2" type="ORF">M422DRAFT_779716</name>
</gene>
<proteinExistence type="predicted"/>
<dbReference type="OrthoDB" id="3024065at2759"/>
<keyword evidence="1" id="KW-0233">DNA recombination</keyword>
<accession>A0A0C9VNN9</accession>
<dbReference type="GO" id="GO:0015074">
    <property type="term" value="P:DNA integration"/>
    <property type="evidence" value="ECO:0007669"/>
    <property type="project" value="InterPro"/>
</dbReference>
<reference evidence="2 3" key="1">
    <citation type="submission" date="2014-06" db="EMBL/GenBank/DDBJ databases">
        <title>Evolutionary Origins and Diversification of the Mycorrhizal Mutualists.</title>
        <authorList>
            <consortium name="DOE Joint Genome Institute"/>
            <consortium name="Mycorrhizal Genomics Consortium"/>
            <person name="Kohler A."/>
            <person name="Kuo A."/>
            <person name="Nagy L.G."/>
            <person name="Floudas D."/>
            <person name="Copeland A."/>
            <person name="Barry K.W."/>
            <person name="Cichocki N."/>
            <person name="Veneault-Fourrey C."/>
            <person name="LaButti K."/>
            <person name="Lindquist E.A."/>
            <person name="Lipzen A."/>
            <person name="Lundell T."/>
            <person name="Morin E."/>
            <person name="Murat C."/>
            <person name="Riley R."/>
            <person name="Ohm R."/>
            <person name="Sun H."/>
            <person name="Tunlid A."/>
            <person name="Henrissat B."/>
            <person name="Grigoriev I.V."/>
            <person name="Hibbett D.S."/>
            <person name="Martin F."/>
        </authorList>
    </citation>
    <scope>NUCLEOTIDE SEQUENCE [LARGE SCALE GENOMIC DNA]</scope>
    <source>
        <strain evidence="2 3">SS14</strain>
    </source>
</reference>
<dbReference type="InterPro" id="IPR013762">
    <property type="entry name" value="Integrase-like_cat_sf"/>
</dbReference>
<evidence type="ECO:0000313" key="3">
    <source>
        <dbReference type="Proteomes" id="UP000054279"/>
    </source>
</evidence>
<evidence type="ECO:0000256" key="1">
    <source>
        <dbReference type="ARBA" id="ARBA00023172"/>
    </source>
</evidence>
<dbReference type="GO" id="GO:0006310">
    <property type="term" value="P:DNA recombination"/>
    <property type="evidence" value="ECO:0007669"/>
    <property type="project" value="UniProtKB-KW"/>
</dbReference>
<dbReference type="InterPro" id="IPR052925">
    <property type="entry name" value="Phage_Integrase-like_Recomb"/>
</dbReference>
<dbReference type="GO" id="GO:0003677">
    <property type="term" value="F:DNA binding"/>
    <property type="evidence" value="ECO:0007669"/>
    <property type="project" value="InterPro"/>
</dbReference>
<keyword evidence="3" id="KW-1185">Reference proteome</keyword>
<dbReference type="SUPFAM" id="SSF56349">
    <property type="entry name" value="DNA breaking-rejoining enzymes"/>
    <property type="match status" value="1"/>
</dbReference>
<dbReference type="EMBL" id="KN837121">
    <property type="protein sequence ID" value="KIJ43652.1"/>
    <property type="molecule type" value="Genomic_DNA"/>
</dbReference>
<dbReference type="Proteomes" id="UP000054279">
    <property type="component" value="Unassembled WGS sequence"/>
</dbReference>
<evidence type="ECO:0000313" key="2">
    <source>
        <dbReference type="EMBL" id="KIJ43652.1"/>
    </source>
</evidence>
<organism evidence="2 3">
    <name type="scientific">Sphaerobolus stellatus (strain SS14)</name>
    <dbReference type="NCBI Taxonomy" id="990650"/>
    <lineage>
        <taxon>Eukaryota</taxon>
        <taxon>Fungi</taxon>
        <taxon>Dikarya</taxon>
        <taxon>Basidiomycota</taxon>
        <taxon>Agaricomycotina</taxon>
        <taxon>Agaricomycetes</taxon>
        <taxon>Phallomycetidae</taxon>
        <taxon>Geastrales</taxon>
        <taxon>Sphaerobolaceae</taxon>
        <taxon>Sphaerobolus</taxon>
    </lineage>
</organism>
<dbReference type="PANTHER" id="PTHR34605:SF3">
    <property type="entry name" value="P CELL-TYPE AGGLUTINATION PROTEIN MAP4-LIKE-RELATED"/>
    <property type="match status" value="1"/>
</dbReference>
<dbReference type="AlphaFoldDB" id="A0A0C9VNN9"/>
<dbReference type="PANTHER" id="PTHR34605">
    <property type="entry name" value="PHAGE_INTEGRASE DOMAIN-CONTAINING PROTEIN"/>
    <property type="match status" value="1"/>
</dbReference>